<evidence type="ECO:0000256" key="8">
    <source>
        <dbReference type="ARBA" id="ARBA00023114"/>
    </source>
</evidence>
<dbReference type="PRINTS" id="PR00184">
    <property type="entry name" value="NEISSPPORIN"/>
</dbReference>
<evidence type="ECO:0000256" key="11">
    <source>
        <dbReference type="SAM" id="SignalP"/>
    </source>
</evidence>
<dbReference type="PANTHER" id="PTHR34501:SF9">
    <property type="entry name" value="MAJOR OUTER MEMBRANE PROTEIN P.IA"/>
    <property type="match status" value="1"/>
</dbReference>
<evidence type="ECO:0000256" key="5">
    <source>
        <dbReference type="ARBA" id="ARBA00022692"/>
    </source>
</evidence>
<dbReference type="InterPro" id="IPR002299">
    <property type="entry name" value="Porin_Neis"/>
</dbReference>
<comment type="subunit">
    <text evidence="2">Homotrimer.</text>
</comment>
<feature type="signal peptide" evidence="11">
    <location>
        <begin position="1"/>
        <end position="20"/>
    </location>
</feature>
<gene>
    <name evidence="13" type="primary">omp35</name>
    <name evidence="13" type="ORF">GCM10007907_31740</name>
</gene>
<evidence type="ECO:0000256" key="3">
    <source>
        <dbReference type="ARBA" id="ARBA00022448"/>
    </source>
</evidence>
<dbReference type="InterPro" id="IPR050298">
    <property type="entry name" value="Gram-neg_bact_OMP"/>
</dbReference>
<dbReference type="CDD" id="cd00342">
    <property type="entry name" value="gram_neg_porins"/>
    <property type="match status" value="1"/>
</dbReference>
<dbReference type="InterPro" id="IPR023614">
    <property type="entry name" value="Porin_dom_sf"/>
</dbReference>
<proteinExistence type="predicted"/>
<dbReference type="InterPro" id="IPR001702">
    <property type="entry name" value="Porin_Gram-ve"/>
</dbReference>
<comment type="subcellular location">
    <subcellularLocation>
        <location evidence="1">Cell outer membrane</location>
        <topology evidence="1">Multi-pass membrane protein</topology>
    </subcellularLocation>
</comment>
<feature type="domain" description="Porin" evidence="12">
    <location>
        <begin position="7"/>
        <end position="312"/>
    </location>
</feature>
<organism evidence="13 14">
    <name type="scientific">Chitinimonas prasina</name>
    <dbReference type="NCBI Taxonomy" id="1434937"/>
    <lineage>
        <taxon>Bacteria</taxon>
        <taxon>Pseudomonadati</taxon>
        <taxon>Pseudomonadota</taxon>
        <taxon>Betaproteobacteria</taxon>
        <taxon>Neisseriales</taxon>
        <taxon>Chitinibacteraceae</taxon>
        <taxon>Chitinimonas</taxon>
    </lineage>
</organism>
<keyword evidence="8" id="KW-0626">Porin</keyword>
<dbReference type="Pfam" id="PF13609">
    <property type="entry name" value="Porin_4"/>
    <property type="match status" value="1"/>
</dbReference>
<dbReference type="PANTHER" id="PTHR34501">
    <property type="entry name" value="PROTEIN YDDL-RELATED"/>
    <property type="match status" value="1"/>
</dbReference>
<evidence type="ECO:0000256" key="9">
    <source>
        <dbReference type="ARBA" id="ARBA00023136"/>
    </source>
</evidence>
<accession>A0ABQ5YN88</accession>
<reference evidence="14" key="1">
    <citation type="journal article" date="2019" name="Int. J. Syst. Evol. Microbiol.">
        <title>The Global Catalogue of Microorganisms (GCM) 10K type strain sequencing project: providing services to taxonomists for standard genome sequencing and annotation.</title>
        <authorList>
            <consortium name="The Broad Institute Genomics Platform"/>
            <consortium name="The Broad Institute Genome Sequencing Center for Infectious Disease"/>
            <person name="Wu L."/>
            <person name="Ma J."/>
        </authorList>
    </citation>
    <scope>NUCLEOTIDE SEQUENCE [LARGE SCALE GENOMIC DNA]</scope>
    <source>
        <strain evidence="14">NBRC 110044</strain>
    </source>
</reference>
<evidence type="ECO:0000259" key="12">
    <source>
        <dbReference type="Pfam" id="PF13609"/>
    </source>
</evidence>
<dbReference type="RefSeq" id="WP_284197457.1">
    <property type="nucleotide sequence ID" value="NZ_BSOG01000004.1"/>
</dbReference>
<dbReference type="InterPro" id="IPR033900">
    <property type="entry name" value="Gram_neg_porin_domain"/>
</dbReference>
<name>A0ABQ5YN88_9NEIS</name>
<keyword evidence="14" id="KW-1185">Reference proteome</keyword>
<evidence type="ECO:0000256" key="6">
    <source>
        <dbReference type="ARBA" id="ARBA00022729"/>
    </source>
</evidence>
<sequence>MKKQLLAIAVLGALAAPAFAADSNVTLYGRLEMGYEFFDNGDTAALKGVTTQRVEGYASRIGFKGEEDLGGGLKAVFQIETKVNPDNAAQTSFADRNSYVGLKGDFGTLLIGRHDTPFKQLNKNVEIMWGNAEQTEVVTNGKASGVSLHTRQDNILHYTSPKFSDITLRASFAPDEAKTGSTNKRRFSVSGEFDNGTFNVGLGYENQADQVAAGKDRQGLKLVGGFKLGDTTFGAAYSQLENETVKEVDTFALAVSHKIGAVTLKGAWATASENDIGSNTQDGVDMYGLEVDYSLSKRTAVYGLFTQIKNETKASAGFANGTSGGAPIGAGADPRIFSVGIRHNF</sequence>
<evidence type="ECO:0000256" key="2">
    <source>
        <dbReference type="ARBA" id="ARBA00011233"/>
    </source>
</evidence>
<keyword evidence="9" id="KW-0472">Membrane</keyword>
<protein>
    <submittedName>
        <fullName evidence="13">Porin</fullName>
    </submittedName>
</protein>
<dbReference type="PRINTS" id="PR00182">
    <property type="entry name" value="ECOLNEIPORIN"/>
</dbReference>
<comment type="caution">
    <text evidence="13">The sequence shown here is derived from an EMBL/GenBank/DDBJ whole genome shotgun (WGS) entry which is preliminary data.</text>
</comment>
<dbReference type="EMBL" id="BSOG01000004">
    <property type="protein sequence ID" value="GLR14384.1"/>
    <property type="molecule type" value="Genomic_DNA"/>
</dbReference>
<dbReference type="Gene3D" id="2.40.160.10">
    <property type="entry name" value="Porin"/>
    <property type="match status" value="1"/>
</dbReference>
<evidence type="ECO:0000256" key="1">
    <source>
        <dbReference type="ARBA" id="ARBA00004571"/>
    </source>
</evidence>
<evidence type="ECO:0000256" key="7">
    <source>
        <dbReference type="ARBA" id="ARBA00023065"/>
    </source>
</evidence>
<evidence type="ECO:0000256" key="10">
    <source>
        <dbReference type="ARBA" id="ARBA00023237"/>
    </source>
</evidence>
<keyword evidence="10" id="KW-0998">Cell outer membrane</keyword>
<evidence type="ECO:0000256" key="4">
    <source>
        <dbReference type="ARBA" id="ARBA00022452"/>
    </source>
</evidence>
<feature type="chain" id="PRO_5047322290" evidence="11">
    <location>
        <begin position="21"/>
        <end position="345"/>
    </location>
</feature>
<evidence type="ECO:0000313" key="13">
    <source>
        <dbReference type="EMBL" id="GLR14384.1"/>
    </source>
</evidence>
<keyword evidence="5" id="KW-0812">Transmembrane</keyword>
<keyword evidence="3" id="KW-0813">Transport</keyword>
<keyword evidence="4" id="KW-1134">Transmembrane beta strand</keyword>
<dbReference type="Proteomes" id="UP001156706">
    <property type="component" value="Unassembled WGS sequence"/>
</dbReference>
<keyword evidence="7" id="KW-0406">Ion transport</keyword>
<evidence type="ECO:0000313" key="14">
    <source>
        <dbReference type="Proteomes" id="UP001156706"/>
    </source>
</evidence>
<keyword evidence="6 11" id="KW-0732">Signal</keyword>
<dbReference type="SUPFAM" id="SSF56935">
    <property type="entry name" value="Porins"/>
    <property type="match status" value="1"/>
</dbReference>